<keyword evidence="2 11" id="KW-0813">Transport</keyword>
<evidence type="ECO:0000256" key="7">
    <source>
        <dbReference type="ARBA" id="ARBA00023065"/>
    </source>
</evidence>
<proteinExistence type="inferred from homology"/>
<keyword evidence="10 11" id="KW-0998">Cell outer membrane</keyword>
<organism evidence="15 16">
    <name type="scientific">Phenylobacterium kunshanense</name>
    <dbReference type="NCBI Taxonomy" id="1445034"/>
    <lineage>
        <taxon>Bacteria</taxon>
        <taxon>Pseudomonadati</taxon>
        <taxon>Pseudomonadota</taxon>
        <taxon>Alphaproteobacteria</taxon>
        <taxon>Caulobacterales</taxon>
        <taxon>Caulobacteraceae</taxon>
        <taxon>Phenylobacterium</taxon>
    </lineage>
</organism>
<dbReference type="EMBL" id="QFYS01000011">
    <property type="protein sequence ID" value="RAK62479.1"/>
    <property type="molecule type" value="Genomic_DNA"/>
</dbReference>
<evidence type="ECO:0000256" key="2">
    <source>
        <dbReference type="ARBA" id="ARBA00022448"/>
    </source>
</evidence>
<dbReference type="InterPro" id="IPR000531">
    <property type="entry name" value="Beta-barrel_TonB"/>
</dbReference>
<evidence type="ECO:0000313" key="16">
    <source>
        <dbReference type="Proteomes" id="UP000249524"/>
    </source>
</evidence>
<evidence type="ECO:0000256" key="9">
    <source>
        <dbReference type="ARBA" id="ARBA00023136"/>
    </source>
</evidence>
<dbReference type="GO" id="GO:0009279">
    <property type="term" value="C:cell outer membrane"/>
    <property type="evidence" value="ECO:0007669"/>
    <property type="project" value="UniProtKB-SubCell"/>
</dbReference>
<dbReference type="InterPro" id="IPR012910">
    <property type="entry name" value="Plug_dom"/>
</dbReference>
<evidence type="ECO:0000256" key="8">
    <source>
        <dbReference type="ARBA" id="ARBA00023077"/>
    </source>
</evidence>
<evidence type="ECO:0000256" key="4">
    <source>
        <dbReference type="ARBA" id="ARBA00022496"/>
    </source>
</evidence>
<reference evidence="15 16" key="1">
    <citation type="submission" date="2018-05" db="EMBL/GenBank/DDBJ databases">
        <authorList>
            <person name="Lanie J.A."/>
            <person name="Ng W.-L."/>
            <person name="Kazmierczak K.M."/>
            <person name="Andrzejewski T.M."/>
            <person name="Davidsen T.M."/>
            <person name="Wayne K.J."/>
            <person name="Tettelin H."/>
            <person name="Glass J.I."/>
            <person name="Rusch D."/>
            <person name="Podicherti R."/>
            <person name="Tsui H.-C.T."/>
            <person name="Winkler M.E."/>
        </authorList>
    </citation>
    <scope>NUCLEOTIDE SEQUENCE [LARGE SCALE GENOMIC DNA]</scope>
    <source>
        <strain evidence="15 16">BUT-10</strain>
    </source>
</reference>
<dbReference type="PANTHER" id="PTHR32552:SF81">
    <property type="entry name" value="TONB-DEPENDENT OUTER MEMBRANE RECEPTOR"/>
    <property type="match status" value="1"/>
</dbReference>
<evidence type="ECO:0000259" key="13">
    <source>
        <dbReference type="Pfam" id="PF00593"/>
    </source>
</evidence>
<keyword evidence="5 11" id="KW-0812">Transmembrane</keyword>
<evidence type="ECO:0000259" key="14">
    <source>
        <dbReference type="Pfam" id="PF07715"/>
    </source>
</evidence>
<gene>
    <name evidence="15" type="ORF">DJ019_18840</name>
</gene>
<evidence type="ECO:0000313" key="15">
    <source>
        <dbReference type="EMBL" id="RAK62479.1"/>
    </source>
</evidence>
<evidence type="ECO:0000256" key="11">
    <source>
        <dbReference type="PROSITE-ProRule" id="PRU01360"/>
    </source>
</evidence>
<evidence type="ECO:0000256" key="5">
    <source>
        <dbReference type="ARBA" id="ARBA00022692"/>
    </source>
</evidence>
<dbReference type="AlphaFoldDB" id="A0A328B6G7"/>
<dbReference type="Pfam" id="PF07715">
    <property type="entry name" value="Plug"/>
    <property type="match status" value="1"/>
</dbReference>
<dbReference type="PANTHER" id="PTHR32552">
    <property type="entry name" value="FERRICHROME IRON RECEPTOR-RELATED"/>
    <property type="match status" value="1"/>
</dbReference>
<name>A0A328B6G7_9CAUL</name>
<dbReference type="Gene3D" id="2.40.170.20">
    <property type="entry name" value="TonB-dependent receptor, beta-barrel domain"/>
    <property type="match status" value="1"/>
</dbReference>
<protein>
    <recommendedName>
        <fullName evidence="17">TonB-dependent receptor</fullName>
    </recommendedName>
</protein>
<keyword evidence="16" id="KW-1185">Reference proteome</keyword>
<dbReference type="PROSITE" id="PS52016">
    <property type="entry name" value="TONB_DEPENDENT_REC_3"/>
    <property type="match status" value="1"/>
</dbReference>
<comment type="subcellular location">
    <subcellularLocation>
        <location evidence="1 11">Cell outer membrane</location>
        <topology evidence="1 11">Multi-pass membrane protein</topology>
    </subcellularLocation>
</comment>
<comment type="similarity">
    <text evidence="11 12">Belongs to the TonB-dependent receptor family.</text>
</comment>
<dbReference type="Pfam" id="PF00593">
    <property type="entry name" value="TonB_dep_Rec_b-barrel"/>
    <property type="match status" value="1"/>
</dbReference>
<keyword evidence="4" id="KW-0410">Iron transport</keyword>
<feature type="domain" description="TonB-dependent receptor plug" evidence="14">
    <location>
        <begin position="79"/>
        <end position="183"/>
    </location>
</feature>
<evidence type="ECO:0000256" key="3">
    <source>
        <dbReference type="ARBA" id="ARBA00022452"/>
    </source>
</evidence>
<dbReference type="InterPro" id="IPR039426">
    <property type="entry name" value="TonB-dep_rcpt-like"/>
</dbReference>
<comment type="caution">
    <text evidence="15">The sequence shown here is derived from an EMBL/GenBank/DDBJ whole genome shotgun (WGS) entry which is preliminary data.</text>
</comment>
<sequence>MLHALTPPPPCRTFESKRRQRRCSKWALGEYVMGSRKTWLLSCACALTAISTTAHAQAGADVNVIEELVVTAEKREQSLQDVPVAVSAFTDERRELVGINSVADLTNFTPGLAYSTNNDRINMRGIGRFTNNRSSEGGVAMYNDGFYTSSVTAFAQSSLFIERTEALRGPQGTLYGRNAIGGALNIVSKRPTDDFYGEVRGGYGNYDNKAAEAAMSGPLFGTVRGRVAASYSHIGDGTFENLNPDPKAKDEGNRGAYWTVEGQLDGSLADEKLEWWLKASTTEWHSLGRGPGGRTSAIYGLRDVTSPFQASLTPNAAAFGLSSSVPGNTCQLCFDTDDGNYINLESNTYTLETVLHLDNVDVKYIGGMTYYDYRLQTDLDGTSRQAPFNLPGVARPYFPRRNNQYQEEVWWFSNELNFASTYEGPVQWLIGLYQFREGSNYTLSDARYPDNPGFENPTLFSLNPATQLTPAAPNPERRYAYGSSENVSKSYAVFGQVDWEFTEELKATAGLRYTYDQKRSFESARLFCLYTATCPISRVTGRAVDVTAVASPGTSTDPAVYLPAFTDPTTGLRHRGLKESWDAISGTLGLDWKPDPDTLVYAKFTRGYKAGGFNSGTTTLQANVSTDKETIDAYEVGAKKTFGGRFQANASAFLYDYQDIQIPISGLNPVTNTNVSSFFNLPKARVIGFELETTWQPIDNLQILANYSYLNAEIREACCFQDSEDPRGLVPGAKLAGNTPAQLASPTAALNQDLKGAKLPSSTPHRFTINANYTWELEPGNLSASLTYVWRDATYYSIFNRYYNRVKSYDQTDARLLFNDHDGKWTVIGYVKNVFDSRGSAGVTSTRVNTGPNTGFVNQTVSYIAPRTYGVELQRRF</sequence>
<keyword evidence="7" id="KW-0406">Ion transport</keyword>
<keyword evidence="9 11" id="KW-0472">Membrane</keyword>
<keyword evidence="6" id="KW-0408">Iron</keyword>
<feature type="domain" description="TonB-dependent receptor-like beta-barrel" evidence="13">
    <location>
        <begin position="293"/>
        <end position="834"/>
    </location>
</feature>
<dbReference type="SUPFAM" id="SSF56935">
    <property type="entry name" value="Porins"/>
    <property type="match status" value="1"/>
</dbReference>
<evidence type="ECO:0000256" key="6">
    <source>
        <dbReference type="ARBA" id="ARBA00023004"/>
    </source>
</evidence>
<keyword evidence="8 12" id="KW-0798">TonB box</keyword>
<accession>A0A328B6G7</accession>
<evidence type="ECO:0000256" key="10">
    <source>
        <dbReference type="ARBA" id="ARBA00023237"/>
    </source>
</evidence>
<keyword evidence="3 11" id="KW-1134">Transmembrane beta strand</keyword>
<evidence type="ECO:0008006" key="17">
    <source>
        <dbReference type="Google" id="ProtNLM"/>
    </source>
</evidence>
<evidence type="ECO:0000256" key="12">
    <source>
        <dbReference type="RuleBase" id="RU003357"/>
    </source>
</evidence>
<dbReference type="GO" id="GO:0006826">
    <property type="term" value="P:iron ion transport"/>
    <property type="evidence" value="ECO:0007669"/>
    <property type="project" value="UniProtKB-KW"/>
</dbReference>
<dbReference type="OrthoDB" id="7208860at2"/>
<dbReference type="InterPro" id="IPR036942">
    <property type="entry name" value="Beta-barrel_TonB_sf"/>
</dbReference>
<dbReference type="Proteomes" id="UP000249524">
    <property type="component" value="Unassembled WGS sequence"/>
</dbReference>
<evidence type="ECO:0000256" key="1">
    <source>
        <dbReference type="ARBA" id="ARBA00004571"/>
    </source>
</evidence>